<dbReference type="InterPro" id="IPR007690">
    <property type="entry name" value="T2SS_GspM"/>
</dbReference>
<keyword evidence="3" id="KW-1185">Reference proteome</keyword>
<protein>
    <submittedName>
        <fullName evidence="2">Type II secretion system protein GspM</fullName>
    </submittedName>
</protein>
<dbReference type="Pfam" id="PF04612">
    <property type="entry name" value="T2SSM"/>
    <property type="match status" value="1"/>
</dbReference>
<feature type="transmembrane region" description="Helical" evidence="1">
    <location>
        <begin position="45"/>
        <end position="67"/>
    </location>
</feature>
<evidence type="ECO:0000256" key="1">
    <source>
        <dbReference type="SAM" id="Phobius"/>
    </source>
</evidence>
<gene>
    <name evidence="2" type="primary">gspM</name>
    <name evidence="2" type="ORF">SM757_24520</name>
</gene>
<keyword evidence="1" id="KW-1133">Transmembrane helix</keyword>
<comment type="caution">
    <text evidence="2">The sequence shown here is derived from an EMBL/GenBank/DDBJ whole genome shotgun (WGS) entry which is preliminary data.</text>
</comment>
<organism evidence="2 3">
    <name type="scientific">Azohydromonas lata</name>
    <dbReference type="NCBI Taxonomy" id="45677"/>
    <lineage>
        <taxon>Bacteria</taxon>
        <taxon>Pseudomonadati</taxon>
        <taxon>Pseudomonadota</taxon>
        <taxon>Betaproteobacteria</taxon>
        <taxon>Burkholderiales</taxon>
        <taxon>Sphaerotilaceae</taxon>
        <taxon>Azohydromonas</taxon>
    </lineage>
</organism>
<dbReference type="Proteomes" id="UP001293718">
    <property type="component" value="Unassembled WGS sequence"/>
</dbReference>
<keyword evidence="1" id="KW-0472">Membrane</keyword>
<reference evidence="2 3" key="1">
    <citation type="submission" date="2023-11" db="EMBL/GenBank/DDBJ databases">
        <title>Draft genome of Azohydromonas lata strain H1 (DSM1123), a polyhydroxyalkanoate producer.</title>
        <authorList>
            <person name="Traversa D."/>
            <person name="D'Addabbo P."/>
            <person name="Pazzani C."/>
            <person name="Manzari C."/>
            <person name="Chiara M."/>
            <person name="Scrascia M."/>
        </authorList>
    </citation>
    <scope>NUCLEOTIDE SEQUENCE [LARGE SCALE GENOMIC DNA]</scope>
    <source>
        <strain evidence="2 3">H1</strain>
    </source>
</reference>
<accession>A0ABU5ILG8</accession>
<dbReference type="EMBL" id="JAXOJX010000049">
    <property type="protein sequence ID" value="MDZ5459748.1"/>
    <property type="molecule type" value="Genomic_DNA"/>
</dbReference>
<sequence length="190" mass="20148">MTPPPTPPSPPPRGALGAFIASSRHTWRRNLRQGWAALQPRERRLVAAGAALVGAFGLWSVAIAPALRTLGGAADELRRLDLDIAAMRTLAAEAEGLRACAHQPPDADAPLAWRQATEQHLGALAQVGAEKEEPPAVTLSQAPAELMFDWLVHLREAVHAAPVQASLEATGEGLWNGRLSFALPAARPNP</sequence>
<evidence type="ECO:0000313" key="3">
    <source>
        <dbReference type="Proteomes" id="UP001293718"/>
    </source>
</evidence>
<evidence type="ECO:0000313" key="2">
    <source>
        <dbReference type="EMBL" id="MDZ5459748.1"/>
    </source>
</evidence>
<name>A0ABU5ILG8_9BURK</name>
<keyword evidence="1" id="KW-0812">Transmembrane</keyword>
<proteinExistence type="predicted"/>
<dbReference type="RefSeq" id="WP_322467406.1">
    <property type="nucleotide sequence ID" value="NZ_JAXOJX010000049.1"/>
</dbReference>